<dbReference type="EMBL" id="NWUF01000027">
    <property type="protein sequence ID" value="PCE40478.1"/>
    <property type="molecule type" value="Genomic_DNA"/>
</dbReference>
<proteinExistence type="predicted"/>
<accession>A0A2A4FSQ2</accession>
<keyword evidence="1" id="KW-0812">Transmembrane</keyword>
<sequence>MAIFPRPARPQALIADLKAFLRGQERHKILGAMIAIIMPTLILAGFYVDSKRDKRKPDIIYVQNYAPGRTDEEIKRQNIADQKILDAQREARRQQYQKVADQLGIK</sequence>
<evidence type="ECO:0000256" key="1">
    <source>
        <dbReference type="SAM" id="Phobius"/>
    </source>
</evidence>
<name>A0A2A4FSQ2_9SPHN</name>
<comment type="caution">
    <text evidence="2">The sequence shown here is derived from an EMBL/GenBank/DDBJ whole genome shotgun (WGS) entry which is preliminary data.</text>
</comment>
<reference evidence="2 3" key="1">
    <citation type="submission" date="2017-09" db="EMBL/GenBank/DDBJ databases">
        <title>The Catabolism of 3,6-Dichlorosalicylic acid is Initiated by the Cytochrome P450 Monooxygenase DsmABC in Rhizorhabdus dicambivorans Ndbn-20.</title>
        <authorList>
            <person name="Na L."/>
        </authorList>
    </citation>
    <scope>NUCLEOTIDE SEQUENCE [LARGE SCALE GENOMIC DNA]</scope>
    <source>
        <strain evidence="2 3">Ndbn-20m</strain>
    </source>
</reference>
<dbReference type="OrthoDB" id="7391871at2"/>
<keyword evidence="1" id="KW-1133">Transmembrane helix</keyword>
<gene>
    <name evidence="2" type="ORF">COO09_19910</name>
</gene>
<dbReference type="Proteomes" id="UP000218934">
    <property type="component" value="Unassembled WGS sequence"/>
</dbReference>
<dbReference type="AlphaFoldDB" id="A0A2A4FSQ2"/>
<keyword evidence="1" id="KW-0472">Membrane</keyword>
<dbReference type="RefSeq" id="WP_066968323.1">
    <property type="nucleotide sequence ID" value="NZ_CP023449.1"/>
</dbReference>
<evidence type="ECO:0000313" key="2">
    <source>
        <dbReference type="EMBL" id="PCE40478.1"/>
    </source>
</evidence>
<evidence type="ECO:0000313" key="3">
    <source>
        <dbReference type="Proteomes" id="UP000218934"/>
    </source>
</evidence>
<organism evidence="2 3">
    <name type="scientific">Rhizorhabdus dicambivorans</name>
    <dbReference type="NCBI Taxonomy" id="1850238"/>
    <lineage>
        <taxon>Bacteria</taxon>
        <taxon>Pseudomonadati</taxon>
        <taxon>Pseudomonadota</taxon>
        <taxon>Alphaproteobacteria</taxon>
        <taxon>Sphingomonadales</taxon>
        <taxon>Sphingomonadaceae</taxon>
        <taxon>Rhizorhabdus</taxon>
    </lineage>
</organism>
<protein>
    <submittedName>
        <fullName evidence="2">Uncharacterized protein</fullName>
    </submittedName>
</protein>
<feature type="transmembrane region" description="Helical" evidence="1">
    <location>
        <begin position="29"/>
        <end position="48"/>
    </location>
</feature>
<keyword evidence="3" id="KW-1185">Reference proteome</keyword>
<dbReference type="KEGG" id="rdi:CMV14_00045"/>